<dbReference type="Proteomes" id="UP001254075">
    <property type="component" value="Unassembled WGS sequence"/>
</dbReference>
<evidence type="ECO:0000313" key="2">
    <source>
        <dbReference type="EMBL" id="MDT7013048.1"/>
    </source>
</evidence>
<proteinExistence type="predicted"/>
<dbReference type="AlphaFoldDB" id="A0AAW8W3U7"/>
<dbReference type="EMBL" id="JAVLAM010000001">
    <property type="protein sequence ID" value="MDT7013048.1"/>
    <property type="molecule type" value="Genomic_DNA"/>
</dbReference>
<protein>
    <submittedName>
        <fullName evidence="2">Uncharacterized protein</fullName>
    </submittedName>
</protein>
<evidence type="ECO:0000313" key="3">
    <source>
        <dbReference type="Proteomes" id="UP001254075"/>
    </source>
</evidence>
<feature type="chain" id="PRO_5043846849" evidence="1">
    <location>
        <begin position="31"/>
        <end position="95"/>
    </location>
</feature>
<comment type="caution">
    <text evidence="2">The sequence shown here is derived from an EMBL/GenBank/DDBJ whole genome shotgun (WGS) entry which is preliminary data.</text>
</comment>
<dbReference type="RefSeq" id="WP_313844327.1">
    <property type="nucleotide sequence ID" value="NZ_JAVLAM010000001.1"/>
</dbReference>
<gene>
    <name evidence="2" type="ORF">RI532_01210</name>
</gene>
<organism evidence="2 3">
    <name type="scientific">Levilactobacillus namurensis</name>
    <dbReference type="NCBI Taxonomy" id="380393"/>
    <lineage>
        <taxon>Bacteria</taxon>
        <taxon>Bacillati</taxon>
        <taxon>Bacillota</taxon>
        <taxon>Bacilli</taxon>
        <taxon>Lactobacillales</taxon>
        <taxon>Lactobacillaceae</taxon>
        <taxon>Levilactobacillus</taxon>
    </lineage>
</organism>
<reference evidence="2" key="1">
    <citation type="submission" date="2023-08" db="EMBL/GenBank/DDBJ databases">
        <authorList>
            <person name="Page C.A."/>
            <person name="Perez-Diaz I.M."/>
        </authorList>
    </citation>
    <scope>NUCLEOTIDE SEQUENCE</scope>
    <source>
        <strain evidence="2">3.8.38</strain>
    </source>
</reference>
<sequence length="95" mass="10492">MTKFSKRVKTLVLGLMTVSTVMATSAGASAATKTTAHIEPVQSTVTLDQRPVAQVEFNRIHLRRTSTKQIAQQVQTTVDASALNLDQQHRQQFLK</sequence>
<accession>A0AAW8W3U7</accession>
<name>A0AAW8W3U7_9LACO</name>
<evidence type="ECO:0000256" key="1">
    <source>
        <dbReference type="SAM" id="SignalP"/>
    </source>
</evidence>
<keyword evidence="1" id="KW-0732">Signal</keyword>
<feature type="signal peptide" evidence="1">
    <location>
        <begin position="1"/>
        <end position="30"/>
    </location>
</feature>